<feature type="domain" description="Eukaryotic translation initiation factor 3 subunit E N-terminal" evidence="4">
    <location>
        <begin position="1"/>
        <end position="92"/>
    </location>
</feature>
<accession>A0A816HF02</accession>
<dbReference type="SMART" id="SM01186">
    <property type="entry name" value="eIF3_N"/>
    <property type="match status" value="1"/>
</dbReference>
<evidence type="ECO:0000256" key="3">
    <source>
        <dbReference type="ARBA" id="ARBA00022917"/>
    </source>
</evidence>
<evidence type="ECO:0000313" key="5">
    <source>
        <dbReference type="EMBL" id="CAF1687401.1"/>
    </source>
</evidence>
<keyword evidence="1" id="KW-0963">Cytoplasm</keyword>
<keyword evidence="3" id="KW-0648">Protein biosynthesis</keyword>
<keyword evidence="6" id="KW-1185">Reference proteome</keyword>
<evidence type="ECO:0000256" key="2">
    <source>
        <dbReference type="ARBA" id="ARBA00022540"/>
    </source>
</evidence>
<dbReference type="InterPro" id="IPR019010">
    <property type="entry name" value="eIF3e_N"/>
</dbReference>
<reference evidence="5" key="1">
    <citation type="submission" date="2021-02" db="EMBL/GenBank/DDBJ databases">
        <authorList>
            <person name="Nowell W R."/>
        </authorList>
    </citation>
    <scope>NUCLEOTIDE SEQUENCE</scope>
</reference>
<keyword evidence="2" id="KW-0396">Initiation factor</keyword>
<evidence type="ECO:0000259" key="4">
    <source>
        <dbReference type="SMART" id="SM01186"/>
    </source>
</evidence>
<dbReference type="Proteomes" id="UP000663828">
    <property type="component" value="Unassembled WGS sequence"/>
</dbReference>
<sequence length="201" mass="23255">MVDFQLDIYNKLHSEGEEPKELIGKREEIVSQFTELSQAVQPLMDAVVTEDAARLIEHQRNSDSMLTLNFLQKNFGIERSMVDALYTFARYVYDCGDYSRAATNLGLYRALVPNSDKNMMSCLWGKLASEILMQRWDDAYDDLNQLKEAIETSSSRSPLDLLHQRTWFIHWSLFVYFNHPRGRDDLVQLFLGSPTSTTNQT</sequence>
<dbReference type="EMBL" id="CAJNOR010017489">
    <property type="protein sequence ID" value="CAF1687401.1"/>
    <property type="molecule type" value="Genomic_DNA"/>
</dbReference>
<dbReference type="InterPro" id="IPR016650">
    <property type="entry name" value="eIF3e"/>
</dbReference>
<name>A0A816HF02_ADIRI</name>
<dbReference type="PANTHER" id="PTHR10317">
    <property type="entry name" value="EUKARYOTIC TRANSLATION INITIATION FACTOR 3 SUBUNIT E"/>
    <property type="match status" value="1"/>
</dbReference>
<dbReference type="Pfam" id="PF09440">
    <property type="entry name" value="eIF3_N"/>
    <property type="match status" value="1"/>
</dbReference>
<dbReference type="AlphaFoldDB" id="A0A816HF02"/>
<proteinExistence type="predicted"/>
<organism evidence="5 6">
    <name type="scientific">Adineta ricciae</name>
    <name type="common">Rotifer</name>
    <dbReference type="NCBI Taxonomy" id="249248"/>
    <lineage>
        <taxon>Eukaryota</taxon>
        <taxon>Metazoa</taxon>
        <taxon>Spiralia</taxon>
        <taxon>Gnathifera</taxon>
        <taxon>Rotifera</taxon>
        <taxon>Eurotatoria</taxon>
        <taxon>Bdelloidea</taxon>
        <taxon>Adinetida</taxon>
        <taxon>Adinetidae</taxon>
        <taxon>Adineta</taxon>
    </lineage>
</organism>
<evidence type="ECO:0000256" key="1">
    <source>
        <dbReference type="ARBA" id="ARBA00022490"/>
    </source>
</evidence>
<comment type="caution">
    <text evidence="5">The sequence shown here is derived from an EMBL/GenBank/DDBJ whole genome shotgun (WGS) entry which is preliminary data.</text>
</comment>
<gene>
    <name evidence="5" type="ORF">XAT740_LOCUS62381</name>
</gene>
<evidence type="ECO:0000313" key="6">
    <source>
        <dbReference type="Proteomes" id="UP000663828"/>
    </source>
</evidence>
<dbReference type="GO" id="GO:0005852">
    <property type="term" value="C:eukaryotic translation initiation factor 3 complex"/>
    <property type="evidence" value="ECO:0007669"/>
    <property type="project" value="InterPro"/>
</dbReference>
<protein>
    <recommendedName>
        <fullName evidence="4">Eukaryotic translation initiation factor 3 subunit E N-terminal domain-containing protein</fullName>
    </recommendedName>
</protein>
<dbReference type="GO" id="GO:0003743">
    <property type="term" value="F:translation initiation factor activity"/>
    <property type="evidence" value="ECO:0007669"/>
    <property type="project" value="UniProtKB-KW"/>
</dbReference>
<feature type="non-terminal residue" evidence="5">
    <location>
        <position position="1"/>
    </location>
</feature>